<keyword evidence="2" id="KW-1185">Reference proteome</keyword>
<dbReference type="AlphaFoldDB" id="A0A8T1V9F8"/>
<evidence type="ECO:0000313" key="1">
    <source>
        <dbReference type="EMBL" id="KAG7376738.1"/>
    </source>
</evidence>
<name>A0A8T1V9F8_9STRA</name>
<proteinExistence type="predicted"/>
<gene>
    <name evidence="1" type="ORF">PHYPSEUDO_012796</name>
</gene>
<dbReference type="OrthoDB" id="90566at2759"/>
<accession>A0A8T1V9F8</accession>
<evidence type="ECO:0000313" key="2">
    <source>
        <dbReference type="Proteomes" id="UP000694044"/>
    </source>
</evidence>
<sequence>MGWSDRRTIDYEKGTTRFVMSTLERAGLHETTYDQLCKPETRPKLFHPAVTIRMQHLQEISQDSVVLHRCMFNPQTGGVVHTIETMMRVQHGRSQIIFLRTLEYNPAYDCLPKTHHWMQLFTALVFTPSLSCSARRVTGSDGGRELGCIFRYAGCLRDLPPDAVAYWLMEMLYVILRFESVMVAPVFALRSD</sequence>
<reference evidence="1" key="1">
    <citation type="submission" date="2021-02" db="EMBL/GenBank/DDBJ databases">
        <authorList>
            <person name="Palmer J.M."/>
        </authorList>
    </citation>
    <scope>NUCLEOTIDE SEQUENCE</scope>
    <source>
        <strain evidence="1">SCRP734</strain>
    </source>
</reference>
<dbReference type="EMBL" id="JAGDFM010000629">
    <property type="protein sequence ID" value="KAG7376738.1"/>
    <property type="molecule type" value="Genomic_DNA"/>
</dbReference>
<organism evidence="1 2">
    <name type="scientific">Phytophthora pseudosyringae</name>
    <dbReference type="NCBI Taxonomy" id="221518"/>
    <lineage>
        <taxon>Eukaryota</taxon>
        <taxon>Sar</taxon>
        <taxon>Stramenopiles</taxon>
        <taxon>Oomycota</taxon>
        <taxon>Peronosporomycetes</taxon>
        <taxon>Peronosporales</taxon>
        <taxon>Peronosporaceae</taxon>
        <taxon>Phytophthora</taxon>
    </lineage>
</organism>
<dbReference type="Proteomes" id="UP000694044">
    <property type="component" value="Unassembled WGS sequence"/>
</dbReference>
<protein>
    <submittedName>
        <fullName evidence="1">Uncharacterized protein</fullName>
    </submittedName>
</protein>
<comment type="caution">
    <text evidence="1">The sequence shown here is derived from an EMBL/GenBank/DDBJ whole genome shotgun (WGS) entry which is preliminary data.</text>
</comment>